<sequence length="113" mass="12800">MVIVLPSTIRREGFVPTATSRLCAKHLSWRCLCTNPQIMMSAGFKPKSLRLVPDAVPTIFDYSKRSKTKETNETGGKRKKTERQSKAFQKRRKLEVFHSGLLILPSSIIVDLP</sequence>
<organism evidence="2 3">
    <name type="scientific">Tegillarca granosa</name>
    <name type="common">Malaysian cockle</name>
    <name type="synonym">Anadara granosa</name>
    <dbReference type="NCBI Taxonomy" id="220873"/>
    <lineage>
        <taxon>Eukaryota</taxon>
        <taxon>Metazoa</taxon>
        <taxon>Spiralia</taxon>
        <taxon>Lophotrochozoa</taxon>
        <taxon>Mollusca</taxon>
        <taxon>Bivalvia</taxon>
        <taxon>Autobranchia</taxon>
        <taxon>Pteriomorphia</taxon>
        <taxon>Arcoida</taxon>
        <taxon>Arcoidea</taxon>
        <taxon>Arcidae</taxon>
        <taxon>Tegillarca</taxon>
    </lineage>
</organism>
<protein>
    <submittedName>
        <fullName evidence="2">Uncharacterized protein</fullName>
    </submittedName>
</protein>
<feature type="compositionally biased region" description="Basic and acidic residues" evidence="1">
    <location>
        <begin position="66"/>
        <end position="76"/>
    </location>
</feature>
<evidence type="ECO:0000313" key="2">
    <source>
        <dbReference type="EMBL" id="KAJ8305049.1"/>
    </source>
</evidence>
<dbReference type="EMBL" id="JARBDR010000891">
    <property type="protein sequence ID" value="KAJ8305049.1"/>
    <property type="molecule type" value="Genomic_DNA"/>
</dbReference>
<accession>A0ABQ9EIF1</accession>
<evidence type="ECO:0000313" key="3">
    <source>
        <dbReference type="Proteomes" id="UP001217089"/>
    </source>
</evidence>
<proteinExistence type="predicted"/>
<gene>
    <name evidence="2" type="ORF">KUTeg_017392</name>
</gene>
<dbReference type="Proteomes" id="UP001217089">
    <property type="component" value="Unassembled WGS sequence"/>
</dbReference>
<keyword evidence="3" id="KW-1185">Reference proteome</keyword>
<evidence type="ECO:0000256" key="1">
    <source>
        <dbReference type="SAM" id="MobiDB-lite"/>
    </source>
</evidence>
<name>A0ABQ9EIF1_TEGGR</name>
<feature type="region of interest" description="Disordered" evidence="1">
    <location>
        <begin position="66"/>
        <end position="87"/>
    </location>
</feature>
<comment type="caution">
    <text evidence="2">The sequence shown here is derived from an EMBL/GenBank/DDBJ whole genome shotgun (WGS) entry which is preliminary data.</text>
</comment>
<reference evidence="2 3" key="1">
    <citation type="submission" date="2022-12" db="EMBL/GenBank/DDBJ databases">
        <title>Chromosome-level genome of Tegillarca granosa.</title>
        <authorList>
            <person name="Kim J."/>
        </authorList>
    </citation>
    <scope>NUCLEOTIDE SEQUENCE [LARGE SCALE GENOMIC DNA]</scope>
    <source>
        <strain evidence="2">Teg-2019</strain>
        <tissue evidence="2">Adductor muscle</tissue>
    </source>
</reference>